<organism evidence="1 2">
    <name type="scientific">Rhododendron molle</name>
    <name type="common">Chinese azalea</name>
    <name type="synonym">Azalea mollis</name>
    <dbReference type="NCBI Taxonomy" id="49168"/>
    <lineage>
        <taxon>Eukaryota</taxon>
        <taxon>Viridiplantae</taxon>
        <taxon>Streptophyta</taxon>
        <taxon>Embryophyta</taxon>
        <taxon>Tracheophyta</taxon>
        <taxon>Spermatophyta</taxon>
        <taxon>Magnoliopsida</taxon>
        <taxon>eudicotyledons</taxon>
        <taxon>Gunneridae</taxon>
        <taxon>Pentapetalae</taxon>
        <taxon>asterids</taxon>
        <taxon>Ericales</taxon>
        <taxon>Ericaceae</taxon>
        <taxon>Ericoideae</taxon>
        <taxon>Rhodoreae</taxon>
        <taxon>Rhododendron</taxon>
    </lineage>
</organism>
<dbReference type="EMBL" id="CM046394">
    <property type="protein sequence ID" value="KAI8548758.1"/>
    <property type="molecule type" value="Genomic_DNA"/>
</dbReference>
<proteinExistence type="predicted"/>
<gene>
    <name evidence="1" type="ORF">RHMOL_Rhmol07G0298600</name>
</gene>
<reference evidence="1" key="1">
    <citation type="submission" date="2022-02" db="EMBL/GenBank/DDBJ databases">
        <title>Plant Genome Project.</title>
        <authorList>
            <person name="Zhang R.-G."/>
        </authorList>
    </citation>
    <scope>NUCLEOTIDE SEQUENCE</scope>
    <source>
        <strain evidence="1">AT1</strain>
    </source>
</reference>
<protein>
    <submittedName>
        <fullName evidence="1">Uncharacterized protein</fullName>
    </submittedName>
</protein>
<evidence type="ECO:0000313" key="2">
    <source>
        <dbReference type="Proteomes" id="UP001062846"/>
    </source>
</evidence>
<sequence length="192" mass="21699">MFSLLKSRIEDIIPEFHASCTELFDTAEREWESKGKASFGDANNQAPFNFLAKALYGVNPVETKLGSGDPSLITKWVIFQLAPILTLGRPKFIEEIFLRTFRIPSILIKSGYKRLYYFFHESSGSILDEAEKMGISREEACHNLLFATCFNAFGGMTIFFLSALKWVGQSGVQLHVQLAMRSDQRSDPTVEK</sequence>
<comment type="caution">
    <text evidence="1">The sequence shown here is derived from an EMBL/GenBank/DDBJ whole genome shotgun (WGS) entry which is preliminary data.</text>
</comment>
<keyword evidence="2" id="KW-1185">Reference proteome</keyword>
<dbReference type="Proteomes" id="UP001062846">
    <property type="component" value="Chromosome 7"/>
</dbReference>
<name>A0ACC0N838_RHOML</name>
<evidence type="ECO:0000313" key="1">
    <source>
        <dbReference type="EMBL" id="KAI8548758.1"/>
    </source>
</evidence>
<accession>A0ACC0N838</accession>